<dbReference type="PROSITE" id="PS00141">
    <property type="entry name" value="ASP_PROTEASE"/>
    <property type="match status" value="1"/>
</dbReference>
<sequence>MPRPPKATTTNDNMNNTNRETNNDTEPSATPGQVKTDLDALQPISELSDSFTPEDGHERGPTYHQIFIPTLAAAATVKMNEAVDQQQKKALKLGADGLGIPRLLTCHSLSRRAYRNSTLKAYLETLEAFLSTIKTVRTKPGDVNSTMYAASGSLFEEYSLELRELLGAIDKSLKIKGRQAPEVPSWPVGSVGVDFFSLNDLEIFLLAYRVQVEEFLYQIDQVHDFEKGDVRTRDGRTGSPGRNLIDPGSISAVLRPARAQRYAPEAGDKTTNQRENPFPKATRISELWGNGNRERPPHLDEQHTKNREDDGDDPSDPDSSDNDEGRSGPRRNGRGKGRGRERESKKSESKENEVRFDLKLKYDAVPSWDGDSKIIVKWLERIDRIAAYSSTIRKQLGQVVPGRLTTKAESWYFSLPKKRRSELEVDWDTLKREIISYYMNRRWVEKTRKKAQEAYYREPGHTKETPSKYYIHKKVMEGAPSSWNTILTTQYYKDICKFQAGLKYHEDTLLNLELPSQDQRFQTCQPHSQNCFQARTNLVGTCLDLPPPPFPKDDSVVSKKATPKDKANSSNQGLIEMRKCMERPPGCTFLGSKATETSTTVNGFEDGLPVIIDSGSDITLIPEQAWKALVSKPKIRNGQNIRLLQVTGSTQISGHKIKRETFCAYTQYRQKNKAYLDTVLQEGKDITEERAEETAGWYEQRNRDASGRTMLTTQW</sequence>
<evidence type="ECO:0000313" key="3">
    <source>
        <dbReference type="Proteomes" id="UP000297245"/>
    </source>
</evidence>
<feature type="region of interest" description="Disordered" evidence="1">
    <location>
        <begin position="696"/>
        <end position="715"/>
    </location>
</feature>
<evidence type="ECO:0000313" key="2">
    <source>
        <dbReference type="EMBL" id="THU86206.1"/>
    </source>
</evidence>
<dbReference type="GO" id="GO:0006508">
    <property type="term" value="P:proteolysis"/>
    <property type="evidence" value="ECO:0007669"/>
    <property type="project" value="InterPro"/>
</dbReference>
<evidence type="ECO:0008006" key="4">
    <source>
        <dbReference type="Google" id="ProtNLM"/>
    </source>
</evidence>
<feature type="compositionally biased region" description="Basic and acidic residues" evidence="1">
    <location>
        <begin position="338"/>
        <end position="353"/>
    </location>
</feature>
<reference evidence="2 3" key="1">
    <citation type="journal article" date="2019" name="Nat. Ecol. Evol.">
        <title>Megaphylogeny resolves global patterns of mushroom evolution.</title>
        <authorList>
            <person name="Varga T."/>
            <person name="Krizsan K."/>
            <person name="Foldi C."/>
            <person name="Dima B."/>
            <person name="Sanchez-Garcia M."/>
            <person name="Sanchez-Ramirez S."/>
            <person name="Szollosi G.J."/>
            <person name="Szarkandi J.G."/>
            <person name="Papp V."/>
            <person name="Albert L."/>
            <person name="Andreopoulos W."/>
            <person name="Angelini C."/>
            <person name="Antonin V."/>
            <person name="Barry K.W."/>
            <person name="Bougher N.L."/>
            <person name="Buchanan P."/>
            <person name="Buyck B."/>
            <person name="Bense V."/>
            <person name="Catcheside P."/>
            <person name="Chovatia M."/>
            <person name="Cooper J."/>
            <person name="Damon W."/>
            <person name="Desjardin D."/>
            <person name="Finy P."/>
            <person name="Geml J."/>
            <person name="Haridas S."/>
            <person name="Hughes K."/>
            <person name="Justo A."/>
            <person name="Karasinski D."/>
            <person name="Kautmanova I."/>
            <person name="Kiss B."/>
            <person name="Kocsube S."/>
            <person name="Kotiranta H."/>
            <person name="LaButti K.M."/>
            <person name="Lechner B.E."/>
            <person name="Liimatainen K."/>
            <person name="Lipzen A."/>
            <person name="Lukacs Z."/>
            <person name="Mihaltcheva S."/>
            <person name="Morgado L.N."/>
            <person name="Niskanen T."/>
            <person name="Noordeloos M.E."/>
            <person name="Ohm R.A."/>
            <person name="Ortiz-Santana B."/>
            <person name="Ovrebo C."/>
            <person name="Racz N."/>
            <person name="Riley R."/>
            <person name="Savchenko A."/>
            <person name="Shiryaev A."/>
            <person name="Soop K."/>
            <person name="Spirin V."/>
            <person name="Szebenyi C."/>
            <person name="Tomsovsky M."/>
            <person name="Tulloss R.E."/>
            <person name="Uehling J."/>
            <person name="Grigoriev I.V."/>
            <person name="Vagvolgyi C."/>
            <person name="Papp T."/>
            <person name="Martin F.M."/>
            <person name="Miettinen O."/>
            <person name="Hibbett D.S."/>
            <person name="Nagy L.G."/>
        </authorList>
    </citation>
    <scope>NUCLEOTIDE SEQUENCE [LARGE SCALE GENOMIC DNA]</scope>
    <source>
        <strain evidence="2 3">CBS 962.96</strain>
    </source>
</reference>
<dbReference type="InterPro" id="IPR001969">
    <property type="entry name" value="Aspartic_peptidase_AS"/>
</dbReference>
<organism evidence="2 3">
    <name type="scientific">Dendrothele bispora (strain CBS 962.96)</name>
    <dbReference type="NCBI Taxonomy" id="1314807"/>
    <lineage>
        <taxon>Eukaryota</taxon>
        <taxon>Fungi</taxon>
        <taxon>Dikarya</taxon>
        <taxon>Basidiomycota</taxon>
        <taxon>Agaricomycotina</taxon>
        <taxon>Agaricomycetes</taxon>
        <taxon>Agaricomycetidae</taxon>
        <taxon>Agaricales</taxon>
        <taxon>Agaricales incertae sedis</taxon>
        <taxon>Dendrothele</taxon>
    </lineage>
</organism>
<keyword evidence="3" id="KW-1185">Reference proteome</keyword>
<dbReference type="GO" id="GO:0004190">
    <property type="term" value="F:aspartic-type endopeptidase activity"/>
    <property type="evidence" value="ECO:0007669"/>
    <property type="project" value="InterPro"/>
</dbReference>
<protein>
    <recommendedName>
        <fullName evidence="4">Peptidase A2 domain-containing protein</fullName>
    </recommendedName>
</protein>
<feature type="region of interest" description="Disordered" evidence="1">
    <location>
        <begin position="550"/>
        <end position="571"/>
    </location>
</feature>
<dbReference type="OrthoDB" id="2996936at2759"/>
<gene>
    <name evidence="2" type="ORF">K435DRAFT_805277</name>
</gene>
<proteinExistence type="predicted"/>
<feature type="compositionally biased region" description="Basic residues" evidence="1">
    <location>
        <begin position="328"/>
        <end position="337"/>
    </location>
</feature>
<dbReference type="EMBL" id="ML179507">
    <property type="protein sequence ID" value="THU86206.1"/>
    <property type="molecule type" value="Genomic_DNA"/>
</dbReference>
<feature type="compositionally biased region" description="Low complexity" evidence="1">
    <location>
        <begin position="8"/>
        <end position="26"/>
    </location>
</feature>
<dbReference type="Proteomes" id="UP000297245">
    <property type="component" value="Unassembled WGS sequence"/>
</dbReference>
<feature type="compositionally biased region" description="Basic and acidic residues" evidence="1">
    <location>
        <begin position="551"/>
        <end position="567"/>
    </location>
</feature>
<feature type="region of interest" description="Disordered" evidence="1">
    <location>
        <begin position="230"/>
        <end position="353"/>
    </location>
</feature>
<dbReference type="AlphaFoldDB" id="A0A4S8LBG2"/>
<feature type="region of interest" description="Disordered" evidence="1">
    <location>
        <begin position="1"/>
        <end position="39"/>
    </location>
</feature>
<accession>A0A4S8LBG2</accession>
<name>A0A4S8LBG2_DENBC</name>
<evidence type="ECO:0000256" key="1">
    <source>
        <dbReference type="SAM" id="MobiDB-lite"/>
    </source>
</evidence>
<feature type="compositionally biased region" description="Acidic residues" evidence="1">
    <location>
        <begin position="309"/>
        <end position="322"/>
    </location>
</feature>
<feature type="compositionally biased region" description="Basic and acidic residues" evidence="1">
    <location>
        <begin position="292"/>
        <end position="308"/>
    </location>
</feature>